<dbReference type="AlphaFoldDB" id="A0A250WUF9"/>
<dbReference type="EMBL" id="BEGY01000007">
    <property type="protein sequence ID" value="GAX74474.1"/>
    <property type="molecule type" value="Genomic_DNA"/>
</dbReference>
<reference evidence="10 11" key="1">
    <citation type="submission" date="2017-08" db="EMBL/GenBank/DDBJ databases">
        <title>Acidophilic green algal genome provides insights into adaptation to an acidic environment.</title>
        <authorList>
            <person name="Hirooka S."/>
            <person name="Hirose Y."/>
            <person name="Kanesaki Y."/>
            <person name="Higuchi S."/>
            <person name="Fujiwara T."/>
            <person name="Onuma R."/>
            <person name="Era A."/>
            <person name="Ohbayashi R."/>
            <person name="Uzuka A."/>
            <person name="Nozaki H."/>
            <person name="Yoshikawa H."/>
            <person name="Miyagishima S.Y."/>
        </authorList>
    </citation>
    <scope>NUCLEOTIDE SEQUENCE [LARGE SCALE GENOMIC DNA]</scope>
    <source>
        <strain evidence="10 11">NIES-2499</strain>
    </source>
</reference>
<feature type="compositionally biased region" description="Low complexity" evidence="8">
    <location>
        <begin position="255"/>
        <end position="264"/>
    </location>
</feature>
<gene>
    <name evidence="10" type="ORF">CEUSTIGMA_g1923.t1</name>
</gene>
<feature type="region of interest" description="Disordered" evidence="8">
    <location>
        <begin position="230"/>
        <end position="264"/>
    </location>
</feature>
<dbReference type="PROSITE" id="PS50235">
    <property type="entry name" value="USP_3"/>
    <property type="match status" value="1"/>
</dbReference>
<keyword evidence="3 7" id="KW-0645">Protease</keyword>
<keyword evidence="5 7" id="KW-0378">Hydrolase</keyword>
<dbReference type="GO" id="GO:0016579">
    <property type="term" value="P:protein deubiquitination"/>
    <property type="evidence" value="ECO:0007669"/>
    <property type="project" value="InterPro"/>
</dbReference>
<evidence type="ECO:0000256" key="6">
    <source>
        <dbReference type="ARBA" id="ARBA00022807"/>
    </source>
</evidence>
<feature type="domain" description="USP" evidence="9">
    <location>
        <begin position="567"/>
        <end position="934"/>
    </location>
</feature>
<dbReference type="InterPro" id="IPR028889">
    <property type="entry name" value="USP"/>
</dbReference>
<dbReference type="Pfam" id="PF00443">
    <property type="entry name" value="UCH"/>
    <property type="match status" value="1"/>
</dbReference>
<dbReference type="InterPro" id="IPR018200">
    <property type="entry name" value="USP_CS"/>
</dbReference>
<dbReference type="InterPro" id="IPR038765">
    <property type="entry name" value="Papain-like_cys_pep_sf"/>
</dbReference>
<dbReference type="GO" id="GO:0006508">
    <property type="term" value="P:proteolysis"/>
    <property type="evidence" value="ECO:0007669"/>
    <property type="project" value="UniProtKB-KW"/>
</dbReference>
<dbReference type="STRING" id="1157962.A0A250WUF9"/>
<protein>
    <recommendedName>
        <fullName evidence="7">Ubiquitin carboxyl-terminal hydrolase</fullName>
        <ecNumber evidence="7">3.4.19.12</ecNumber>
    </recommendedName>
</protein>
<keyword evidence="6 7" id="KW-0788">Thiol protease</keyword>
<feature type="region of interest" description="Disordered" evidence="8">
    <location>
        <begin position="136"/>
        <end position="155"/>
    </location>
</feature>
<comment type="function">
    <text evidence="7">Recognizes and hydrolyzes the peptide bond at the C-terminal Gly of ubiquitin. Involved in the processing of poly-ubiquitin precursors as well as that of ubiquitinated proteins.</text>
</comment>
<comment type="caution">
    <text evidence="10">The sequence shown here is derived from an EMBL/GenBank/DDBJ whole genome shotgun (WGS) entry which is preliminary data.</text>
</comment>
<dbReference type="EC" id="3.4.19.12" evidence="7"/>
<dbReference type="PROSITE" id="PS00973">
    <property type="entry name" value="USP_2"/>
    <property type="match status" value="1"/>
</dbReference>
<feature type="compositionally biased region" description="Low complexity" evidence="8">
    <location>
        <begin position="513"/>
        <end position="522"/>
    </location>
</feature>
<sequence length="940" mass="98924">MSNRYAGTVLAPNRGMDIDRTGSYSAHNSAYQSVGGAGSFARSPGYPSVQERQVRYGGLADESSGTYRQSSITGKAAASGYTSSLLSGRSSSTPRGYAGGGAPPAASSYTSSAYQLSSLSSVQNVSSTSQKTSYGLSQRAAASPSGPLGHNSSILDYYDSPSGTARINSGGRTASPALSSGRQAAAADLLSASRTSGGSRLVSGSYHQQITACRDGSGRNRGSVDLTQASMSSSYSYQPQPSYSARPPGLLDNTSLQSSSLAMSAAPAPGMPYGPPVVHSISTPRTTAAAAATGGTGLSITRIPSFTGSRISRQTVVPAAAAAASSAAQDGIMAVAPVRTHTAGFQAASQATTSSPMSSTSHLYLQPASYPHPEQQSTSFSYSINNSAAQQSLSSHNYYPATSASITASAVQQVPVMQSPQQLAVQNEHLRQNSTTGALPVQRHITQHRSTSNSSVPAMGEQQQQQLVAMNSDSDIGSSYSQGNSGSALQAASSKSQVTAYGWQQVEIQQQADSRSGSSSRDSCIRDVHNNNSSSSSSSSRGSSVVPEWPTLSQALGSRPGNGQGCVGLQNLGNTCYMNSILQSLNTVVELVSWLLMPKDSRSSSGHSTSSSSAASSSAPWGPKAIAAPAYSELVNNMWSAQGSKAVVSPNRFMQRISKVDSRWGDGSQQDSQEFLHSLLEALQKETNRITTKPVYKELDGRGSVEEQAAEAWRYAKTWNDSVIDDIFGGLMQSTIQCQVCKKESHCFEPFLDLAIPIPSSASKNQAVSVQDCLQAFTMTEKLEGGDSYKCEGCKKCQPHTKRLQVYRYPRVLVITLKRFASKQASSSFLSRLTRSSSTKNTSPVSVEVDNLDLGPYCNIMGLRALQRDIAISPNYHLIAISHHSGTLEGGHYTASGRSAADGAWYNFNDSSVRPEGRPSGASSTAYVLFYRLSGTTASL</sequence>
<dbReference type="OrthoDB" id="292964at2759"/>
<feature type="compositionally biased region" description="Polar residues" evidence="8">
    <location>
        <begin position="347"/>
        <end position="363"/>
    </location>
</feature>
<evidence type="ECO:0000256" key="7">
    <source>
        <dbReference type="RuleBase" id="RU366025"/>
    </source>
</evidence>
<dbReference type="InterPro" id="IPR050185">
    <property type="entry name" value="Ub_carboxyl-term_hydrolase"/>
</dbReference>
<feature type="compositionally biased region" description="Low complexity" evidence="8">
    <location>
        <begin position="603"/>
        <end position="619"/>
    </location>
</feature>
<feature type="region of interest" description="Disordered" evidence="8">
    <location>
        <begin position="602"/>
        <end position="621"/>
    </location>
</feature>
<evidence type="ECO:0000259" key="9">
    <source>
        <dbReference type="PROSITE" id="PS50235"/>
    </source>
</evidence>
<feature type="region of interest" description="Disordered" evidence="8">
    <location>
        <begin position="427"/>
        <end position="467"/>
    </location>
</feature>
<dbReference type="PROSITE" id="PS00972">
    <property type="entry name" value="USP_1"/>
    <property type="match status" value="1"/>
</dbReference>
<dbReference type="InterPro" id="IPR001394">
    <property type="entry name" value="Peptidase_C19_UCH"/>
</dbReference>
<proteinExistence type="inferred from homology"/>
<keyword evidence="4 7" id="KW-0833">Ubl conjugation pathway</keyword>
<comment type="catalytic activity">
    <reaction evidence="1 7">
        <text>Thiol-dependent hydrolysis of ester, thioester, amide, peptide and isopeptide bonds formed by the C-terminal Gly of ubiquitin (a 76-residue protein attached to proteins as an intracellular targeting signal).</text>
        <dbReference type="EC" id="3.4.19.12"/>
    </reaction>
</comment>
<evidence type="ECO:0000256" key="3">
    <source>
        <dbReference type="ARBA" id="ARBA00022670"/>
    </source>
</evidence>
<feature type="region of interest" description="Disordered" evidence="8">
    <location>
        <begin position="347"/>
        <end position="379"/>
    </location>
</feature>
<dbReference type="CDD" id="cd02674">
    <property type="entry name" value="Peptidase_C19R"/>
    <property type="match status" value="1"/>
</dbReference>
<feature type="compositionally biased region" description="Low complexity" evidence="8">
    <location>
        <begin position="230"/>
        <end position="245"/>
    </location>
</feature>
<evidence type="ECO:0000256" key="5">
    <source>
        <dbReference type="ARBA" id="ARBA00022801"/>
    </source>
</evidence>
<feature type="compositionally biased region" description="Low complexity" evidence="8">
    <location>
        <begin position="83"/>
        <end position="93"/>
    </location>
</feature>
<accession>A0A250WUF9</accession>
<dbReference type="Gene3D" id="3.90.70.10">
    <property type="entry name" value="Cysteine proteinases"/>
    <property type="match status" value="1"/>
</dbReference>
<feature type="compositionally biased region" description="Polar residues" evidence="8">
    <location>
        <begin position="448"/>
        <end position="467"/>
    </location>
</feature>
<evidence type="ECO:0000256" key="4">
    <source>
        <dbReference type="ARBA" id="ARBA00022786"/>
    </source>
</evidence>
<evidence type="ECO:0000256" key="2">
    <source>
        <dbReference type="ARBA" id="ARBA00009085"/>
    </source>
</evidence>
<feature type="compositionally biased region" description="Low complexity" evidence="8">
    <location>
        <begin position="530"/>
        <end position="544"/>
    </location>
</feature>
<evidence type="ECO:0000256" key="1">
    <source>
        <dbReference type="ARBA" id="ARBA00000707"/>
    </source>
</evidence>
<feature type="region of interest" description="Disordered" evidence="8">
    <location>
        <begin position="511"/>
        <end position="547"/>
    </location>
</feature>
<feature type="region of interest" description="Disordered" evidence="8">
    <location>
        <begin position="83"/>
        <end position="104"/>
    </location>
</feature>
<dbReference type="GO" id="GO:0004843">
    <property type="term" value="F:cysteine-type deubiquitinase activity"/>
    <property type="evidence" value="ECO:0007669"/>
    <property type="project" value="UniProtKB-UniRule"/>
</dbReference>
<keyword evidence="11" id="KW-1185">Reference proteome</keyword>
<dbReference type="PANTHER" id="PTHR21646:SF24">
    <property type="entry name" value="UBIQUITIN CARBOXYL-TERMINAL HYDROLASE"/>
    <property type="match status" value="1"/>
</dbReference>
<dbReference type="SUPFAM" id="SSF54001">
    <property type="entry name" value="Cysteine proteinases"/>
    <property type="match status" value="1"/>
</dbReference>
<organism evidence="10 11">
    <name type="scientific">Chlamydomonas eustigma</name>
    <dbReference type="NCBI Taxonomy" id="1157962"/>
    <lineage>
        <taxon>Eukaryota</taxon>
        <taxon>Viridiplantae</taxon>
        <taxon>Chlorophyta</taxon>
        <taxon>core chlorophytes</taxon>
        <taxon>Chlorophyceae</taxon>
        <taxon>CS clade</taxon>
        <taxon>Chlamydomonadales</taxon>
        <taxon>Chlamydomonadaceae</taxon>
        <taxon>Chlamydomonas</taxon>
    </lineage>
</organism>
<dbReference type="Proteomes" id="UP000232323">
    <property type="component" value="Unassembled WGS sequence"/>
</dbReference>
<evidence type="ECO:0000256" key="8">
    <source>
        <dbReference type="SAM" id="MobiDB-lite"/>
    </source>
</evidence>
<evidence type="ECO:0000313" key="11">
    <source>
        <dbReference type="Proteomes" id="UP000232323"/>
    </source>
</evidence>
<evidence type="ECO:0000313" key="10">
    <source>
        <dbReference type="EMBL" id="GAX74474.1"/>
    </source>
</evidence>
<name>A0A250WUF9_9CHLO</name>
<dbReference type="PANTHER" id="PTHR21646">
    <property type="entry name" value="UBIQUITIN CARBOXYL-TERMINAL HYDROLASE"/>
    <property type="match status" value="1"/>
</dbReference>
<comment type="similarity">
    <text evidence="2 7">Belongs to the peptidase C19 family.</text>
</comment>